<dbReference type="Pfam" id="PF12804">
    <property type="entry name" value="NTP_transf_3"/>
    <property type="match status" value="1"/>
</dbReference>
<evidence type="ECO:0000313" key="2">
    <source>
        <dbReference type="EMBL" id="AFA38130.1"/>
    </source>
</evidence>
<organism evidence="2 3">
    <name type="scientific">Pyrobaculum oguniense (strain DSM 13380 / JCM 10595 / TE7)</name>
    <dbReference type="NCBI Taxonomy" id="698757"/>
    <lineage>
        <taxon>Archaea</taxon>
        <taxon>Thermoproteota</taxon>
        <taxon>Thermoprotei</taxon>
        <taxon>Thermoproteales</taxon>
        <taxon>Thermoproteaceae</taxon>
        <taxon>Pyrobaculum</taxon>
    </lineage>
</organism>
<name>H6Q6H2_PYROT</name>
<dbReference type="AlphaFoldDB" id="H6Q6H2"/>
<accession>H6Q6H2</accession>
<sequence length="191" mass="20177">MRSVGVVLAAGGSARFGSQKLLSDLAGRPLVWHAAETLRSAGLSVYVVVNDRRVASAAGAVDGVIYNPWWREGLSTSVKVAVVALHDADCIVWMLGDMPCVKPETVARLASTCGKGLVVPVYRRRRGNPVASGRGVFSATLGISGDVGLRALLGLVPVSYIEVDDEGVLFDVDTPEDLQKASSCVRRSSRV</sequence>
<dbReference type="KEGG" id="pog:Pogu_0103"/>
<dbReference type="Proteomes" id="UP000009062">
    <property type="component" value="Chromosome"/>
</dbReference>
<protein>
    <submittedName>
        <fullName evidence="2">MobA-related protein</fullName>
    </submittedName>
</protein>
<dbReference type="HOGENOM" id="CLU_061980_4_1_2"/>
<feature type="domain" description="MobA-like NTP transferase" evidence="1">
    <location>
        <begin position="5"/>
        <end position="153"/>
    </location>
</feature>
<reference evidence="2 3" key="1">
    <citation type="journal article" date="2012" name="Stand. Genomic Sci.">
        <title>Complete genome sequence of Pyrobaculum oguniense.</title>
        <authorList>
            <person name="Bernick D.L."/>
            <person name="Karplus K."/>
            <person name="Lui L.M."/>
            <person name="Coker J.K."/>
            <person name="Murphy J.N."/>
            <person name="Chan P.P."/>
            <person name="Cozen A.E."/>
            <person name="Lowe T.M."/>
        </authorList>
    </citation>
    <scope>NUCLEOTIDE SEQUENCE [LARGE SCALE GENOMIC DNA]</scope>
    <source>
        <strain evidence="2 3">TE7</strain>
    </source>
</reference>
<dbReference type="InterPro" id="IPR025877">
    <property type="entry name" value="MobA-like_NTP_Trfase"/>
</dbReference>
<dbReference type="PANTHER" id="PTHR43777:SF1">
    <property type="entry name" value="MOLYBDENUM COFACTOR CYTIDYLYLTRANSFERASE"/>
    <property type="match status" value="1"/>
</dbReference>
<dbReference type="InterPro" id="IPR029044">
    <property type="entry name" value="Nucleotide-diphossugar_trans"/>
</dbReference>
<gene>
    <name evidence="2" type="ordered locus">Pogu_0103</name>
</gene>
<dbReference type="GO" id="GO:0016779">
    <property type="term" value="F:nucleotidyltransferase activity"/>
    <property type="evidence" value="ECO:0007669"/>
    <property type="project" value="UniProtKB-ARBA"/>
</dbReference>
<proteinExistence type="predicted"/>
<dbReference type="Gene3D" id="3.90.550.10">
    <property type="entry name" value="Spore Coat Polysaccharide Biosynthesis Protein SpsA, Chain A"/>
    <property type="match status" value="1"/>
</dbReference>
<dbReference type="STRING" id="698757.Pogu_0103"/>
<evidence type="ECO:0000259" key="1">
    <source>
        <dbReference type="Pfam" id="PF12804"/>
    </source>
</evidence>
<keyword evidence="3" id="KW-1185">Reference proteome</keyword>
<dbReference type="CDD" id="cd04182">
    <property type="entry name" value="GT_2_like_f"/>
    <property type="match status" value="1"/>
</dbReference>
<dbReference type="SUPFAM" id="SSF53448">
    <property type="entry name" value="Nucleotide-diphospho-sugar transferases"/>
    <property type="match status" value="1"/>
</dbReference>
<dbReference type="PANTHER" id="PTHR43777">
    <property type="entry name" value="MOLYBDENUM COFACTOR CYTIDYLYLTRANSFERASE"/>
    <property type="match status" value="1"/>
</dbReference>
<dbReference type="eggNOG" id="arCOG01873">
    <property type="taxonomic scope" value="Archaea"/>
</dbReference>
<evidence type="ECO:0000313" key="3">
    <source>
        <dbReference type="Proteomes" id="UP000009062"/>
    </source>
</evidence>
<dbReference type="EMBL" id="CP003316">
    <property type="protein sequence ID" value="AFA38130.1"/>
    <property type="molecule type" value="Genomic_DNA"/>
</dbReference>